<evidence type="ECO:0000313" key="5">
    <source>
        <dbReference type="EMBL" id="KCV71437.1"/>
    </source>
</evidence>
<dbReference type="GO" id="GO:1990190">
    <property type="term" value="F:protein-N-terminal-glutamate acetyltransferase activity"/>
    <property type="evidence" value="ECO:0007669"/>
    <property type="project" value="TreeGrafter"/>
</dbReference>
<keyword evidence="2" id="KW-0012">Acyltransferase</keyword>
<dbReference type="InterPro" id="IPR000182">
    <property type="entry name" value="GNAT_dom"/>
</dbReference>
<gene>
    <name evidence="5" type="ORF">H696_02384</name>
</gene>
<sequence>MSCLPENYQMKYYMYHHLSWPSLSFVAVDETDGGKVVGYVLAKLDDDTPATTTAGTAPPTPAGPVGHITSVAVLRSHRRLGLARKLMEQSMHSMSSNYNASKVSLHVRCSNRAALALYRDTLGYEVLDTEHKYYGDGEDALAMSCDLTNWSISE</sequence>
<evidence type="ECO:0000256" key="1">
    <source>
        <dbReference type="ARBA" id="ARBA00022679"/>
    </source>
</evidence>
<dbReference type="GO" id="GO:0031415">
    <property type="term" value="C:NatA complex"/>
    <property type="evidence" value="ECO:0007669"/>
    <property type="project" value="InterPro"/>
</dbReference>
<protein>
    <submittedName>
        <fullName evidence="5">Acetyltransferase</fullName>
    </submittedName>
</protein>
<keyword evidence="6" id="KW-1185">Reference proteome</keyword>
<dbReference type="InterPro" id="IPR016181">
    <property type="entry name" value="Acyl_CoA_acyltransferase"/>
</dbReference>
<dbReference type="CDD" id="cd04301">
    <property type="entry name" value="NAT_SF"/>
    <property type="match status" value="1"/>
</dbReference>
<keyword evidence="1 5" id="KW-0808">Transferase</keyword>
<reference evidence="5" key="1">
    <citation type="submission" date="2013-04" db="EMBL/GenBank/DDBJ databases">
        <title>The Genome Sequence of Fonticula alba ATCC 38817.</title>
        <authorList>
            <consortium name="The Broad Institute Genomics Platform"/>
            <person name="Russ C."/>
            <person name="Cuomo C."/>
            <person name="Burger G."/>
            <person name="Gray M.W."/>
            <person name="Holland P.W.H."/>
            <person name="King N."/>
            <person name="Lang F.B.F."/>
            <person name="Roger A.J."/>
            <person name="Ruiz-Trillo I."/>
            <person name="Brown M."/>
            <person name="Walker B."/>
            <person name="Young S."/>
            <person name="Zeng Q."/>
            <person name="Gargeya S."/>
            <person name="Fitzgerald M."/>
            <person name="Haas B."/>
            <person name="Abouelleil A."/>
            <person name="Allen A.W."/>
            <person name="Alvarado L."/>
            <person name="Arachchi H.M."/>
            <person name="Berlin A.M."/>
            <person name="Chapman S.B."/>
            <person name="Gainer-Dewar J."/>
            <person name="Goldberg J."/>
            <person name="Griggs A."/>
            <person name="Gujja S."/>
            <person name="Hansen M."/>
            <person name="Howarth C."/>
            <person name="Imamovic A."/>
            <person name="Ireland A."/>
            <person name="Larimer J."/>
            <person name="McCowan C."/>
            <person name="Murphy C."/>
            <person name="Pearson M."/>
            <person name="Poon T.W."/>
            <person name="Priest M."/>
            <person name="Roberts A."/>
            <person name="Saif S."/>
            <person name="Shea T."/>
            <person name="Sisk P."/>
            <person name="Sykes S."/>
            <person name="Wortman J."/>
            <person name="Nusbaum C."/>
            <person name="Birren B."/>
        </authorList>
    </citation>
    <scope>NUCLEOTIDE SEQUENCE [LARGE SCALE GENOMIC DNA]</scope>
    <source>
        <strain evidence="5">ATCC 38817</strain>
    </source>
</reference>
<dbReference type="EMBL" id="KB932203">
    <property type="protein sequence ID" value="KCV71437.1"/>
    <property type="molecule type" value="Genomic_DNA"/>
</dbReference>
<dbReference type="GeneID" id="20527109"/>
<name>A0A058ZDC4_FONAL</name>
<dbReference type="AlphaFoldDB" id="A0A058ZDC4"/>
<organism evidence="5">
    <name type="scientific">Fonticula alba</name>
    <name type="common">Slime mold</name>
    <dbReference type="NCBI Taxonomy" id="691883"/>
    <lineage>
        <taxon>Eukaryota</taxon>
        <taxon>Rotosphaerida</taxon>
        <taxon>Fonticulaceae</taxon>
        <taxon>Fonticula</taxon>
    </lineage>
</organism>
<dbReference type="PANTHER" id="PTHR23091">
    <property type="entry name" value="N-TERMINAL ACETYLTRANSFERASE"/>
    <property type="match status" value="1"/>
</dbReference>
<feature type="domain" description="N-acetyltransferase" evidence="4">
    <location>
        <begin position="1"/>
        <end position="148"/>
    </location>
</feature>
<dbReference type="PROSITE" id="PS51186">
    <property type="entry name" value="GNAT"/>
    <property type="match status" value="1"/>
</dbReference>
<dbReference type="OrthoDB" id="25586at2759"/>
<dbReference type="RefSeq" id="XP_009494560.1">
    <property type="nucleotide sequence ID" value="XM_009496285.1"/>
</dbReference>
<proteinExistence type="inferred from homology"/>
<dbReference type="eggNOG" id="KOG3235">
    <property type="taxonomic scope" value="Eukaryota"/>
</dbReference>
<accession>A0A058ZDC4</accession>
<dbReference type="Gene3D" id="3.40.630.30">
    <property type="match status" value="1"/>
</dbReference>
<dbReference type="OMA" id="TISHRWR"/>
<evidence type="ECO:0000256" key="3">
    <source>
        <dbReference type="ARBA" id="ARBA00025786"/>
    </source>
</evidence>
<dbReference type="InterPro" id="IPR045047">
    <property type="entry name" value="Ard1-like"/>
</dbReference>
<dbReference type="STRING" id="691883.A0A058ZDC4"/>
<dbReference type="PANTHER" id="PTHR23091:SF4">
    <property type="entry name" value="N-TERMINAL AMINO-ACID N(ALPHA)-ACETYLTRANSFERASE NATA"/>
    <property type="match status" value="1"/>
</dbReference>
<dbReference type="SUPFAM" id="SSF55729">
    <property type="entry name" value="Acyl-CoA N-acyltransferases (Nat)"/>
    <property type="match status" value="1"/>
</dbReference>
<evidence type="ECO:0000259" key="4">
    <source>
        <dbReference type="PROSITE" id="PS51186"/>
    </source>
</evidence>
<comment type="similarity">
    <text evidence="3">Belongs to the acetyltransferase family. ARD1 subfamily.</text>
</comment>
<dbReference type="GO" id="GO:1990189">
    <property type="term" value="F:protein N-terminal-serine acetyltransferase activity"/>
    <property type="evidence" value="ECO:0007669"/>
    <property type="project" value="TreeGrafter"/>
</dbReference>
<evidence type="ECO:0000313" key="6">
    <source>
        <dbReference type="Proteomes" id="UP000030693"/>
    </source>
</evidence>
<dbReference type="Pfam" id="PF00583">
    <property type="entry name" value="Acetyltransf_1"/>
    <property type="match status" value="1"/>
</dbReference>
<evidence type="ECO:0000256" key="2">
    <source>
        <dbReference type="ARBA" id="ARBA00023315"/>
    </source>
</evidence>
<dbReference type="Proteomes" id="UP000030693">
    <property type="component" value="Unassembled WGS sequence"/>
</dbReference>